<dbReference type="GO" id="GO:0051082">
    <property type="term" value="F:unfolded protein binding"/>
    <property type="evidence" value="ECO:0007669"/>
    <property type="project" value="TreeGrafter"/>
</dbReference>
<keyword evidence="1" id="KW-0812">Transmembrane</keyword>
<dbReference type="PANTHER" id="PTHR43948">
    <property type="entry name" value="DNAJ HOMOLOG SUBFAMILY B"/>
    <property type="match status" value="1"/>
</dbReference>
<feature type="transmembrane region" description="Helical" evidence="1">
    <location>
        <begin position="217"/>
        <end position="238"/>
    </location>
</feature>
<evidence type="ECO:0000313" key="4">
    <source>
        <dbReference type="Proteomes" id="UP000601435"/>
    </source>
</evidence>
<evidence type="ECO:0000259" key="2">
    <source>
        <dbReference type="PROSITE" id="PS50076"/>
    </source>
</evidence>
<accession>A0A812YFW9</accession>
<dbReference type="InterPro" id="IPR001623">
    <property type="entry name" value="DnaJ_domain"/>
</dbReference>
<comment type="caution">
    <text evidence="3">The sequence shown here is derived from an EMBL/GenBank/DDBJ whole genome shotgun (WGS) entry which is preliminary data.</text>
</comment>
<dbReference type="SMART" id="SM00271">
    <property type="entry name" value="DnaJ"/>
    <property type="match status" value="1"/>
</dbReference>
<keyword evidence="4" id="KW-1185">Reference proteome</keyword>
<dbReference type="PROSITE" id="PS50076">
    <property type="entry name" value="DNAJ_2"/>
    <property type="match status" value="1"/>
</dbReference>
<evidence type="ECO:0000256" key="1">
    <source>
        <dbReference type="SAM" id="Phobius"/>
    </source>
</evidence>
<dbReference type="SUPFAM" id="SSF46565">
    <property type="entry name" value="Chaperone J-domain"/>
    <property type="match status" value="1"/>
</dbReference>
<dbReference type="GO" id="GO:0005737">
    <property type="term" value="C:cytoplasm"/>
    <property type="evidence" value="ECO:0007669"/>
    <property type="project" value="TreeGrafter"/>
</dbReference>
<evidence type="ECO:0000313" key="3">
    <source>
        <dbReference type="EMBL" id="CAE7785835.1"/>
    </source>
</evidence>
<keyword evidence="1" id="KW-1133">Transmembrane helix</keyword>
<name>A0A812YFW9_9DINO</name>
<keyword evidence="1" id="KW-0472">Membrane</keyword>
<dbReference type="CDD" id="cd06257">
    <property type="entry name" value="DnaJ"/>
    <property type="match status" value="1"/>
</dbReference>
<sequence length="259" mass="28226">MRKQTDKAYDYDKGVNYYTVLGVDEYAPLEEIKKAYKKLSLIYHPDKMAGLSKEEQGYAETQVSIWACFVNEQRSRKNERESSLKSSACLKSAKAVSAQCQSNVLVFQGMPTLCSATRLRTLCWNTVSQHHEACVRLCFRFPVPPCGPKPLVSKPAPGPMGACSVPSLSAATLFASILQDSWRGLPSETMKAKAAHLAPPIRLQRCRLSRRPGASSLRVFAAAFAAVCGAACSCSLLLTATTKGKRLPTQVCAAHIPPL</sequence>
<dbReference type="OrthoDB" id="10250354at2759"/>
<reference evidence="3" key="1">
    <citation type="submission" date="2021-02" db="EMBL/GenBank/DDBJ databases">
        <authorList>
            <person name="Dougan E. K."/>
            <person name="Rhodes N."/>
            <person name="Thang M."/>
            <person name="Chan C."/>
        </authorList>
    </citation>
    <scope>NUCLEOTIDE SEQUENCE</scope>
</reference>
<dbReference type="GO" id="GO:0044183">
    <property type="term" value="F:protein folding chaperone"/>
    <property type="evidence" value="ECO:0007669"/>
    <property type="project" value="TreeGrafter"/>
</dbReference>
<dbReference type="PRINTS" id="PR00625">
    <property type="entry name" value="JDOMAIN"/>
</dbReference>
<dbReference type="GO" id="GO:0051087">
    <property type="term" value="F:protein-folding chaperone binding"/>
    <property type="evidence" value="ECO:0007669"/>
    <property type="project" value="TreeGrafter"/>
</dbReference>
<feature type="domain" description="J" evidence="2">
    <location>
        <begin position="16"/>
        <end position="83"/>
    </location>
</feature>
<dbReference type="Proteomes" id="UP000601435">
    <property type="component" value="Unassembled WGS sequence"/>
</dbReference>
<dbReference type="PANTHER" id="PTHR43948:SF10">
    <property type="entry name" value="MRJ, ISOFORM E"/>
    <property type="match status" value="1"/>
</dbReference>
<dbReference type="AlphaFoldDB" id="A0A812YFW9"/>
<proteinExistence type="predicted"/>
<gene>
    <name evidence="3" type="primary">dnaJ</name>
    <name evidence="3" type="ORF">SNEC2469_LOCUS23054</name>
</gene>
<protein>
    <submittedName>
        <fullName evidence="3">DnaJ protein</fullName>
    </submittedName>
</protein>
<organism evidence="3 4">
    <name type="scientific">Symbiodinium necroappetens</name>
    <dbReference type="NCBI Taxonomy" id="1628268"/>
    <lineage>
        <taxon>Eukaryota</taxon>
        <taxon>Sar</taxon>
        <taxon>Alveolata</taxon>
        <taxon>Dinophyceae</taxon>
        <taxon>Suessiales</taxon>
        <taxon>Symbiodiniaceae</taxon>
        <taxon>Symbiodinium</taxon>
    </lineage>
</organism>
<dbReference type="Gene3D" id="1.10.287.110">
    <property type="entry name" value="DnaJ domain"/>
    <property type="match status" value="1"/>
</dbReference>
<dbReference type="InterPro" id="IPR036869">
    <property type="entry name" value="J_dom_sf"/>
</dbReference>
<dbReference type="Pfam" id="PF00226">
    <property type="entry name" value="DnaJ"/>
    <property type="match status" value="1"/>
</dbReference>
<dbReference type="EMBL" id="CAJNJA010042645">
    <property type="protein sequence ID" value="CAE7785835.1"/>
    <property type="molecule type" value="Genomic_DNA"/>
</dbReference>